<dbReference type="PANTHER" id="PTHR43214">
    <property type="entry name" value="TWO-COMPONENT RESPONSE REGULATOR"/>
    <property type="match status" value="1"/>
</dbReference>
<dbReference type="PROSITE" id="PS50043">
    <property type="entry name" value="HTH_LUXR_2"/>
    <property type="match status" value="1"/>
</dbReference>
<dbReference type="Gene3D" id="3.40.50.2300">
    <property type="match status" value="1"/>
</dbReference>
<dbReference type="InterPro" id="IPR016032">
    <property type="entry name" value="Sig_transdc_resp-reg_C-effctor"/>
</dbReference>
<dbReference type="PRINTS" id="PR00038">
    <property type="entry name" value="HTHLUXR"/>
</dbReference>
<protein>
    <submittedName>
        <fullName evidence="8">DNA-binding response regulator</fullName>
    </submittedName>
</protein>
<reference evidence="8 9" key="1">
    <citation type="submission" date="2018-12" db="EMBL/GenBank/DDBJ databases">
        <title>The whole draft genome of Aquabacterium sp. SJQ9.</title>
        <authorList>
            <person name="Sun L."/>
            <person name="Gao X."/>
            <person name="Chen W."/>
            <person name="Huang K."/>
        </authorList>
    </citation>
    <scope>NUCLEOTIDE SEQUENCE [LARGE SCALE GENOMIC DNA]</scope>
    <source>
        <strain evidence="8 9">SJQ9</strain>
    </source>
</reference>
<evidence type="ECO:0000256" key="2">
    <source>
        <dbReference type="ARBA" id="ARBA00023015"/>
    </source>
</evidence>
<comment type="caution">
    <text evidence="8">The sequence shown here is derived from an EMBL/GenBank/DDBJ whole genome shotgun (WGS) entry which is preliminary data.</text>
</comment>
<evidence type="ECO:0000256" key="1">
    <source>
        <dbReference type="ARBA" id="ARBA00022553"/>
    </source>
</evidence>
<feature type="domain" description="Response regulatory" evidence="7">
    <location>
        <begin position="12"/>
        <end position="128"/>
    </location>
</feature>
<organism evidence="8 9">
    <name type="scientific">Aquabacterium soli</name>
    <dbReference type="NCBI Taxonomy" id="2493092"/>
    <lineage>
        <taxon>Bacteria</taxon>
        <taxon>Pseudomonadati</taxon>
        <taxon>Pseudomonadota</taxon>
        <taxon>Betaproteobacteria</taxon>
        <taxon>Burkholderiales</taxon>
        <taxon>Aquabacterium</taxon>
    </lineage>
</organism>
<dbReference type="PANTHER" id="PTHR43214:SF41">
    <property type="entry name" value="NITRATE_NITRITE RESPONSE REGULATOR PROTEIN NARP"/>
    <property type="match status" value="1"/>
</dbReference>
<evidence type="ECO:0000259" key="7">
    <source>
        <dbReference type="PROSITE" id="PS50110"/>
    </source>
</evidence>
<keyword evidence="3 8" id="KW-0238">DNA-binding</keyword>
<dbReference type="Pfam" id="PF00072">
    <property type="entry name" value="Response_reg"/>
    <property type="match status" value="1"/>
</dbReference>
<feature type="domain" description="HTH luxR-type" evidence="6">
    <location>
        <begin position="156"/>
        <end position="221"/>
    </location>
</feature>
<dbReference type="AlphaFoldDB" id="A0A3R8T0G8"/>
<dbReference type="SMART" id="SM00421">
    <property type="entry name" value="HTH_LUXR"/>
    <property type="match status" value="1"/>
</dbReference>
<dbReference type="InterPro" id="IPR000792">
    <property type="entry name" value="Tscrpt_reg_LuxR_C"/>
</dbReference>
<dbReference type="InterPro" id="IPR001789">
    <property type="entry name" value="Sig_transdc_resp-reg_receiver"/>
</dbReference>
<sequence length="223" mass="24293">MPNESPLHPQVRVLVVEDEPEFMHRFSQAILDDRHLALTAAVSTGTAALAMLSADTPDVILLDLGLPDMRGTEVIKHVARHQPECDVLVVTMFGDDQHVFEALEAGATGYLLKDSGLERIAASIHDVRAGGSPISPSIARRVLARMRPPTAKSPEQPPPDPVLTSREIELLKLTAKGLSFEKIGELLEISPHTVVAHVKKIYRKLAVHSRGEAVYEATQMGLL</sequence>
<accession>A0A3R8T0G8</accession>
<evidence type="ECO:0000313" key="8">
    <source>
        <dbReference type="EMBL" id="RRS03225.1"/>
    </source>
</evidence>
<dbReference type="SMART" id="SM00448">
    <property type="entry name" value="REC"/>
    <property type="match status" value="1"/>
</dbReference>
<name>A0A3R8T0G8_9BURK</name>
<evidence type="ECO:0000313" key="9">
    <source>
        <dbReference type="Proteomes" id="UP000269265"/>
    </source>
</evidence>
<evidence type="ECO:0000256" key="4">
    <source>
        <dbReference type="ARBA" id="ARBA00023163"/>
    </source>
</evidence>
<dbReference type="InterPro" id="IPR039420">
    <property type="entry name" value="WalR-like"/>
</dbReference>
<dbReference type="CDD" id="cd17535">
    <property type="entry name" value="REC_NarL-like"/>
    <property type="match status" value="1"/>
</dbReference>
<dbReference type="SUPFAM" id="SSF52172">
    <property type="entry name" value="CheY-like"/>
    <property type="match status" value="1"/>
</dbReference>
<dbReference type="InterPro" id="IPR011006">
    <property type="entry name" value="CheY-like_superfamily"/>
</dbReference>
<dbReference type="GO" id="GO:0003677">
    <property type="term" value="F:DNA binding"/>
    <property type="evidence" value="ECO:0007669"/>
    <property type="project" value="UniProtKB-KW"/>
</dbReference>
<dbReference type="GO" id="GO:0006355">
    <property type="term" value="P:regulation of DNA-templated transcription"/>
    <property type="evidence" value="ECO:0007669"/>
    <property type="project" value="InterPro"/>
</dbReference>
<proteinExistence type="predicted"/>
<dbReference type="RefSeq" id="WP_125244317.1">
    <property type="nucleotide sequence ID" value="NZ_RSED01000013.1"/>
</dbReference>
<evidence type="ECO:0000259" key="6">
    <source>
        <dbReference type="PROSITE" id="PS50043"/>
    </source>
</evidence>
<keyword evidence="9" id="KW-1185">Reference proteome</keyword>
<dbReference type="GO" id="GO:0000160">
    <property type="term" value="P:phosphorelay signal transduction system"/>
    <property type="evidence" value="ECO:0007669"/>
    <property type="project" value="InterPro"/>
</dbReference>
<evidence type="ECO:0000256" key="5">
    <source>
        <dbReference type="PROSITE-ProRule" id="PRU00169"/>
    </source>
</evidence>
<dbReference type="InterPro" id="IPR058245">
    <property type="entry name" value="NreC/VraR/RcsB-like_REC"/>
</dbReference>
<dbReference type="EMBL" id="RSED01000013">
    <property type="protein sequence ID" value="RRS03225.1"/>
    <property type="molecule type" value="Genomic_DNA"/>
</dbReference>
<dbReference type="OrthoDB" id="3623000at2"/>
<evidence type="ECO:0000256" key="3">
    <source>
        <dbReference type="ARBA" id="ARBA00023125"/>
    </source>
</evidence>
<dbReference type="PROSITE" id="PS50110">
    <property type="entry name" value="RESPONSE_REGULATORY"/>
    <property type="match status" value="1"/>
</dbReference>
<dbReference type="Proteomes" id="UP000269265">
    <property type="component" value="Unassembled WGS sequence"/>
</dbReference>
<dbReference type="Pfam" id="PF00196">
    <property type="entry name" value="GerE"/>
    <property type="match status" value="1"/>
</dbReference>
<keyword evidence="2" id="KW-0805">Transcription regulation</keyword>
<feature type="modified residue" description="4-aspartylphosphate" evidence="5">
    <location>
        <position position="63"/>
    </location>
</feature>
<keyword evidence="4" id="KW-0804">Transcription</keyword>
<dbReference type="CDD" id="cd06170">
    <property type="entry name" value="LuxR_C_like"/>
    <property type="match status" value="1"/>
</dbReference>
<keyword evidence="1 5" id="KW-0597">Phosphoprotein</keyword>
<gene>
    <name evidence="8" type="ORF">EIP75_16165</name>
</gene>
<dbReference type="SUPFAM" id="SSF46894">
    <property type="entry name" value="C-terminal effector domain of the bipartite response regulators"/>
    <property type="match status" value="1"/>
</dbReference>